<sequence length="722" mass="74696">MQSLRSLPLLRPSRSNSTDPSVGSRTASPAPPSTTPATANGLSTLNPAYGQDEKAATQLTERSISAGGHPRSKSLPRPLAGLAGLSLVPRETTASPAPSQVQAINGSVPGPSGKSNTGVSPPGSRSITPLPVASAHPSEGATIDAIGLRLNEIVNRCLLGVDSKLLKGVRKGAGWGLGEAVVKELPPPSSDAYLLRAVLRTSVRSLSIYTSRLEYFLLPGITHADFPLPVNLNATPITTPLLNQVQAYVLSICHAAWETCEVLEVALETTAYPRFVSETLRPVMDKLDSVVARVVMPLMASIKKQLVAALVGSDTPSPPTTHKSLPVGTVTTLPAKAINHIPTGLRGFASKVDPARKAFEMICKDCREDGETWVASVVVAVVWKGLCVCTAKYNPDEKAIPGHAGGRAPSPEAIGRALASLTKEGVSGAGGHKLAPSGGVTAVGKMASSILPSRAVSRPSSPPRSKGTDFGAGSGGPGGVGAGVAAIPPSAVALASLEALVARLVIGLVQKPAPIAPAADDPTASEHLAREALAEALEAITSMRTVIAAMERGATYMCDVNKHLKDDLEMPDAKDELVVDAVEDVPAVLLFHLLGKRINTALSSSSSSVTSSATNGAAIAPTRGRSTGQPIEPKLLRSPAAVWGISEEEYERQILSAFSVAEERARRVALAYKSDLERLNRELLINGPAAGNEPNGEAKLWIKALALAVQARTGVAVAVAGA</sequence>
<name>A0A8K0JJ13_9TREE</name>
<feature type="compositionally biased region" description="Low complexity" evidence="1">
    <location>
        <begin position="452"/>
        <end position="465"/>
    </location>
</feature>
<feature type="region of interest" description="Disordered" evidence="1">
    <location>
        <begin position="92"/>
        <end position="136"/>
    </location>
</feature>
<organism evidence="2 3">
    <name type="scientific">Filobasidium floriforme</name>
    <dbReference type="NCBI Taxonomy" id="5210"/>
    <lineage>
        <taxon>Eukaryota</taxon>
        <taxon>Fungi</taxon>
        <taxon>Dikarya</taxon>
        <taxon>Basidiomycota</taxon>
        <taxon>Agaricomycotina</taxon>
        <taxon>Tremellomycetes</taxon>
        <taxon>Filobasidiales</taxon>
        <taxon>Filobasidiaceae</taxon>
        <taxon>Filobasidium</taxon>
    </lineage>
</organism>
<protein>
    <submittedName>
        <fullName evidence="2">Uncharacterized protein</fullName>
    </submittedName>
</protein>
<feature type="region of interest" description="Disordered" evidence="1">
    <location>
        <begin position="451"/>
        <end position="474"/>
    </location>
</feature>
<gene>
    <name evidence="2" type="ORF">FFLO_04344</name>
</gene>
<feature type="region of interest" description="Disordered" evidence="1">
    <location>
        <begin position="605"/>
        <end position="632"/>
    </location>
</feature>
<feature type="compositionally biased region" description="Polar residues" evidence="1">
    <location>
        <begin position="113"/>
        <end position="127"/>
    </location>
</feature>
<feature type="compositionally biased region" description="Low complexity" evidence="1">
    <location>
        <begin position="1"/>
        <end position="15"/>
    </location>
</feature>
<evidence type="ECO:0000313" key="2">
    <source>
        <dbReference type="EMBL" id="KAG7531423.1"/>
    </source>
</evidence>
<dbReference type="AlphaFoldDB" id="A0A8K0JJ13"/>
<feature type="region of interest" description="Disordered" evidence="1">
    <location>
        <begin position="1"/>
        <end position="78"/>
    </location>
</feature>
<evidence type="ECO:0000313" key="3">
    <source>
        <dbReference type="Proteomes" id="UP000812966"/>
    </source>
</evidence>
<feature type="compositionally biased region" description="Polar residues" evidence="1">
    <location>
        <begin position="92"/>
        <end position="105"/>
    </location>
</feature>
<dbReference type="Proteomes" id="UP000812966">
    <property type="component" value="Unassembled WGS sequence"/>
</dbReference>
<comment type="caution">
    <text evidence="2">The sequence shown here is derived from an EMBL/GenBank/DDBJ whole genome shotgun (WGS) entry which is preliminary data.</text>
</comment>
<keyword evidence="3" id="KW-1185">Reference proteome</keyword>
<dbReference type="EMBL" id="JABELV010000091">
    <property type="protein sequence ID" value="KAG7531423.1"/>
    <property type="molecule type" value="Genomic_DNA"/>
</dbReference>
<feature type="compositionally biased region" description="Polar residues" evidence="1">
    <location>
        <begin position="16"/>
        <end position="25"/>
    </location>
</feature>
<proteinExistence type="predicted"/>
<accession>A0A8K0JJ13</accession>
<evidence type="ECO:0000256" key="1">
    <source>
        <dbReference type="SAM" id="MobiDB-lite"/>
    </source>
</evidence>
<reference evidence="2" key="1">
    <citation type="submission" date="2020-04" db="EMBL/GenBank/DDBJ databases">
        <title>Analysis of mating type loci in Filobasidium floriforme.</title>
        <authorList>
            <person name="Nowrousian M."/>
        </authorList>
    </citation>
    <scope>NUCLEOTIDE SEQUENCE</scope>
    <source>
        <strain evidence="2">CBS 6242</strain>
    </source>
</reference>